<reference evidence="1 2" key="1">
    <citation type="submission" date="2019-04" db="EMBL/GenBank/DDBJ databases">
        <title>Complete genome sequence of Arthrobacter sp. ZXY-2 associated with effective atrazine degradation and salt adaptation.</title>
        <authorList>
            <person name="Zhao X."/>
        </authorList>
    </citation>
    <scope>NUCLEOTIDE SEQUENCE [LARGE SCALE GENOMIC DNA]</scope>
    <source>
        <strain evidence="2">ZP60</strain>
    </source>
</reference>
<evidence type="ECO:0000313" key="2">
    <source>
        <dbReference type="Proteomes" id="UP000297053"/>
    </source>
</evidence>
<organism evidence="1 2">
    <name type="scientific">Halomicrobium mukohataei</name>
    <dbReference type="NCBI Taxonomy" id="57705"/>
    <lineage>
        <taxon>Archaea</taxon>
        <taxon>Methanobacteriati</taxon>
        <taxon>Methanobacteriota</taxon>
        <taxon>Stenosarchaea group</taxon>
        <taxon>Halobacteria</taxon>
        <taxon>Halobacteriales</taxon>
        <taxon>Haloarculaceae</taxon>
        <taxon>Halomicrobium</taxon>
    </lineage>
</organism>
<dbReference type="Pfam" id="PF21811">
    <property type="entry name" value="RdfA"/>
    <property type="match status" value="1"/>
</dbReference>
<dbReference type="GeneID" id="42179947"/>
<dbReference type="Proteomes" id="UP000297053">
    <property type="component" value="Chromosome"/>
</dbReference>
<gene>
    <name evidence="1" type="ORF">E5139_13365</name>
</gene>
<dbReference type="OMA" id="WFNEQLL"/>
<dbReference type="InterPro" id="IPR048925">
    <property type="entry name" value="RdfA"/>
</dbReference>
<dbReference type="EMBL" id="CP039375">
    <property type="protein sequence ID" value="QCD66585.1"/>
    <property type="molecule type" value="Genomic_DNA"/>
</dbReference>
<evidence type="ECO:0000313" key="1">
    <source>
        <dbReference type="EMBL" id="QCD66585.1"/>
    </source>
</evidence>
<sequence>MNRQRRSKVERLLDEYGLDGLGDELVASWTAEGDDRKSLRQLATEFNVALVDARLESEGVTHFDSDGKAIYEALANDDAETDRATIETRLEREGVDVEQLQSDFVTYQAIRSYVKDVRDAEYETPSDEEHIEKQKTTIQRLVSRATSVTEEKLTRLRDTGRISLGDFRLIIDFQVYCRDCETQKTVASLLDEGGCECESEES</sequence>
<protein>
    <submittedName>
        <fullName evidence="1">Uncharacterized protein</fullName>
    </submittedName>
</protein>
<proteinExistence type="predicted"/>
<accession>A0A4D6KH28</accession>
<name>A0A4D6KH28_9EURY</name>
<dbReference type="KEGG" id="halz:E5139_13365"/>
<dbReference type="RefSeq" id="WP_015763004.1">
    <property type="nucleotide sequence ID" value="NZ_CP039375.1"/>
</dbReference>
<reference evidence="1 2" key="2">
    <citation type="submission" date="2019-04" db="EMBL/GenBank/DDBJ databases">
        <authorList>
            <person name="Yang S."/>
            <person name="Wei W."/>
        </authorList>
    </citation>
    <scope>NUCLEOTIDE SEQUENCE [LARGE SCALE GENOMIC DNA]</scope>
    <source>
        <strain evidence="2">ZP60</strain>
    </source>
</reference>
<dbReference type="AlphaFoldDB" id="A0A4D6KH28"/>